<sequence length="73" mass="8446">MLQWVKRHLILVLCIIGILSPFVGMMLIDIFYFSTIVGWIIGFCCFVTSYIILSKRPDEEEISVQTSEETVKM</sequence>
<dbReference type="Proteomes" id="UP001526147">
    <property type="component" value="Unassembled WGS sequence"/>
</dbReference>
<evidence type="ECO:0000313" key="3">
    <source>
        <dbReference type="Proteomes" id="UP001526147"/>
    </source>
</evidence>
<proteinExistence type="predicted"/>
<protein>
    <recommendedName>
        <fullName evidence="4">DUF3329 domain-containing protein</fullName>
    </recommendedName>
</protein>
<name>A0ABT3DKH8_9BACI</name>
<evidence type="ECO:0008006" key="4">
    <source>
        <dbReference type="Google" id="ProtNLM"/>
    </source>
</evidence>
<feature type="transmembrane region" description="Helical" evidence="1">
    <location>
        <begin position="9"/>
        <end position="30"/>
    </location>
</feature>
<evidence type="ECO:0000256" key="1">
    <source>
        <dbReference type="SAM" id="Phobius"/>
    </source>
</evidence>
<comment type="caution">
    <text evidence="2">The sequence shown here is derived from an EMBL/GenBank/DDBJ whole genome shotgun (WGS) entry which is preliminary data.</text>
</comment>
<organism evidence="2 3">
    <name type="scientific">Metabacillus halosaccharovorans</name>
    <dbReference type="NCBI Taxonomy" id="930124"/>
    <lineage>
        <taxon>Bacteria</taxon>
        <taxon>Bacillati</taxon>
        <taxon>Bacillota</taxon>
        <taxon>Bacilli</taxon>
        <taxon>Bacillales</taxon>
        <taxon>Bacillaceae</taxon>
        <taxon>Metabacillus</taxon>
    </lineage>
</organism>
<keyword evidence="1" id="KW-1133">Transmembrane helix</keyword>
<feature type="transmembrane region" description="Helical" evidence="1">
    <location>
        <begin position="36"/>
        <end position="53"/>
    </location>
</feature>
<dbReference type="EMBL" id="JAOYEY010000047">
    <property type="protein sequence ID" value="MCV9887401.1"/>
    <property type="molecule type" value="Genomic_DNA"/>
</dbReference>
<keyword evidence="1" id="KW-0472">Membrane</keyword>
<accession>A0ABT3DKH8</accession>
<keyword evidence="3" id="KW-1185">Reference proteome</keyword>
<keyword evidence="1" id="KW-0812">Transmembrane</keyword>
<gene>
    <name evidence="2" type="ORF">OIH86_17325</name>
</gene>
<evidence type="ECO:0000313" key="2">
    <source>
        <dbReference type="EMBL" id="MCV9887401.1"/>
    </source>
</evidence>
<dbReference type="RefSeq" id="WP_078434560.1">
    <property type="nucleotide sequence ID" value="NZ_JAOYEY010000047.1"/>
</dbReference>
<reference evidence="2 3" key="1">
    <citation type="submission" date="2022-10" db="EMBL/GenBank/DDBJ databases">
        <title>Draft genome assembly of moderately radiation resistant bacterium Metabacillus halosaccharovorans.</title>
        <authorList>
            <person name="Pal S."/>
            <person name="Gopinathan A."/>
        </authorList>
    </citation>
    <scope>NUCLEOTIDE SEQUENCE [LARGE SCALE GENOMIC DNA]</scope>
    <source>
        <strain evidence="2 3">VITHBRA001</strain>
    </source>
</reference>